<evidence type="ECO:0000313" key="2">
    <source>
        <dbReference type="EMBL" id="CDZ98899.1"/>
    </source>
</evidence>
<reference evidence="2 3" key="1">
    <citation type="submission" date="2014-07" db="EMBL/GenBank/DDBJ databases">
        <authorList>
            <person name="Urmite Genomes Urmite Genomes"/>
        </authorList>
    </citation>
    <scope>NUCLEOTIDE SEQUENCE [LARGE SCALE GENOMIC DNA]</scope>
    <source>
        <strain evidence="2 3">13MG44_air</strain>
    </source>
</reference>
<accession>A0A078LY51</accession>
<dbReference type="OrthoDB" id="9785372at2"/>
<dbReference type="AlphaFoldDB" id="A0A078LY51"/>
<dbReference type="EMBL" id="CCSE01000001">
    <property type="protein sequence ID" value="CDZ98899.1"/>
    <property type="molecule type" value="Genomic_DNA"/>
</dbReference>
<dbReference type="Pfam" id="PF13460">
    <property type="entry name" value="NAD_binding_10"/>
    <property type="match status" value="1"/>
</dbReference>
<dbReference type="RefSeq" id="WP_035807258.1">
    <property type="nucleotide sequence ID" value="NZ_CCSE01000001.1"/>
</dbReference>
<dbReference type="Proteomes" id="UP000044136">
    <property type="component" value="Unassembled WGS sequence"/>
</dbReference>
<dbReference type="Gene3D" id="3.40.50.720">
    <property type="entry name" value="NAD(P)-binding Rossmann-like Domain"/>
    <property type="match status" value="1"/>
</dbReference>
<dbReference type="InterPro" id="IPR016040">
    <property type="entry name" value="NAD(P)-bd_dom"/>
</dbReference>
<organism evidence="2 3">
    <name type="scientific">Jeotgalicoccus saudimassiliensis</name>
    <dbReference type="NCBI Taxonomy" id="1461582"/>
    <lineage>
        <taxon>Bacteria</taxon>
        <taxon>Bacillati</taxon>
        <taxon>Bacillota</taxon>
        <taxon>Bacilli</taxon>
        <taxon>Bacillales</taxon>
        <taxon>Staphylococcaceae</taxon>
        <taxon>Jeotgalicoccus</taxon>
    </lineage>
</organism>
<evidence type="ECO:0000259" key="1">
    <source>
        <dbReference type="Pfam" id="PF13460"/>
    </source>
</evidence>
<dbReference type="InterPro" id="IPR036291">
    <property type="entry name" value="NAD(P)-bd_dom_sf"/>
</dbReference>
<proteinExistence type="predicted"/>
<dbReference type="InterPro" id="IPR051606">
    <property type="entry name" value="Polyketide_Oxido-like"/>
</dbReference>
<dbReference type="HOGENOM" id="CLU_025711_4_5_9"/>
<evidence type="ECO:0000313" key="3">
    <source>
        <dbReference type="Proteomes" id="UP000044136"/>
    </source>
</evidence>
<name>A0A078LY51_9STAP</name>
<keyword evidence="3" id="KW-1185">Reference proteome</keyword>
<dbReference type="CDD" id="cd05244">
    <property type="entry name" value="BVR-B_like_SDR_a"/>
    <property type="match status" value="1"/>
</dbReference>
<dbReference type="PANTHER" id="PTHR43355">
    <property type="entry name" value="FLAVIN REDUCTASE (NADPH)"/>
    <property type="match status" value="1"/>
</dbReference>
<dbReference type="eggNOG" id="COG0702">
    <property type="taxonomic scope" value="Bacteria"/>
</dbReference>
<gene>
    <name evidence="2" type="ORF">BN1048_00018</name>
</gene>
<dbReference type="SUPFAM" id="SSF51735">
    <property type="entry name" value="NAD(P)-binding Rossmann-fold domains"/>
    <property type="match status" value="1"/>
</dbReference>
<dbReference type="GO" id="GO:0016646">
    <property type="term" value="F:oxidoreductase activity, acting on the CH-NH group of donors, NAD or NADP as acceptor"/>
    <property type="evidence" value="ECO:0007669"/>
    <property type="project" value="TreeGrafter"/>
</dbReference>
<dbReference type="PANTHER" id="PTHR43355:SF2">
    <property type="entry name" value="FLAVIN REDUCTASE (NADPH)"/>
    <property type="match status" value="1"/>
</dbReference>
<dbReference type="STRING" id="1461582.BN1048_00018"/>
<feature type="domain" description="NAD(P)-binding" evidence="1">
    <location>
        <begin position="7"/>
        <end position="194"/>
    </location>
</feature>
<sequence length="206" mass="22815">MKIVLFGMTGRTGSEIARLALQDGHQVSALVRTPEKIAAQDKNLSIIEGDVTVKEDVARAVKDADLVISALNTDGGEVLTESMPLIIDAMNAEDIKRIITIGTAGILQSRVEPDVLRYQSSESKRKLTRAAEEHHKTYLLLEESYLDWTVVCPTYLPDGEAVGTCREERNYLPEDGKKITVGDTALFVYRQIDSDKYIKSRVGIAY</sequence>
<protein>
    <submittedName>
        <fullName evidence="2">NmrA-like family protein</fullName>
    </submittedName>
</protein>